<dbReference type="Proteomes" id="UP000887564">
    <property type="component" value="Unplaced"/>
</dbReference>
<protein>
    <submittedName>
        <fullName evidence="2">Ig-like domain-containing protein</fullName>
    </submittedName>
</protein>
<dbReference type="WBParaSite" id="PEQ_0000805001-mRNA-1">
    <property type="protein sequence ID" value="PEQ_0000805001-mRNA-1"/>
    <property type="gene ID" value="PEQ_0000805001"/>
</dbReference>
<dbReference type="AlphaFoldDB" id="A0A914S160"/>
<reference evidence="2" key="1">
    <citation type="submission" date="2022-11" db="UniProtKB">
        <authorList>
            <consortium name="WormBaseParasite"/>
        </authorList>
    </citation>
    <scope>IDENTIFICATION</scope>
</reference>
<evidence type="ECO:0000313" key="2">
    <source>
        <dbReference type="WBParaSite" id="PEQ_0000805001-mRNA-1"/>
    </source>
</evidence>
<sequence>PPQYKKWVEQKHAVVIEEKVETVSSERIGITIRQAPKFVNQVPNLTLKPGVEAVIDVEVEASPPAKHNSLDRTLMFTYAQLPNNAEIFVLSIHITEEMDVFVDSAKYPSSYRRDRFTWFVNGFELRDSSGRLEVYYPKENRCVARCITCNNFGEKRVITLKVLQGGALYDRTGDFFERMNKGRASSVTKNYEVYEESSYYQRSTSLPRPMRGIEKHIEVSSNADLLRRRQEETDATAQYSSTREIATQREDDHTETLYRTTSESFHFLPQAPLFVSALPKDVHLSSNEKLVLSVDVKASPPAKIAWKLDGTEVVQSE</sequence>
<dbReference type="SUPFAM" id="SSF48726">
    <property type="entry name" value="Immunoglobulin"/>
    <property type="match status" value="1"/>
</dbReference>
<dbReference type="InterPro" id="IPR036179">
    <property type="entry name" value="Ig-like_dom_sf"/>
</dbReference>
<keyword evidence="1" id="KW-1185">Reference proteome</keyword>
<organism evidence="1 2">
    <name type="scientific">Parascaris equorum</name>
    <name type="common">Equine roundworm</name>
    <dbReference type="NCBI Taxonomy" id="6256"/>
    <lineage>
        <taxon>Eukaryota</taxon>
        <taxon>Metazoa</taxon>
        <taxon>Ecdysozoa</taxon>
        <taxon>Nematoda</taxon>
        <taxon>Chromadorea</taxon>
        <taxon>Rhabditida</taxon>
        <taxon>Spirurina</taxon>
        <taxon>Ascaridomorpha</taxon>
        <taxon>Ascaridoidea</taxon>
        <taxon>Ascarididae</taxon>
        <taxon>Parascaris</taxon>
    </lineage>
</organism>
<evidence type="ECO:0000313" key="1">
    <source>
        <dbReference type="Proteomes" id="UP000887564"/>
    </source>
</evidence>
<name>A0A914S160_PAREQ</name>
<proteinExistence type="predicted"/>
<accession>A0A914S160</accession>